<evidence type="ECO:0000259" key="1">
    <source>
        <dbReference type="Pfam" id="PF13453"/>
    </source>
</evidence>
<evidence type="ECO:0000313" key="2">
    <source>
        <dbReference type="EMBL" id="NDK54409.1"/>
    </source>
</evidence>
<dbReference type="RefSeq" id="WP_162344461.1">
    <property type="nucleotide sequence ID" value="NZ_JAAEAA010000001.1"/>
</dbReference>
<gene>
    <name evidence="2" type="ORF">GWO68_00625</name>
</gene>
<sequence length="86" mass="10292">MKCPACNETLLMSDKNGVEIDYCPKCRGIWLDRGELEKIIERSGDHYSKKENYESDYKRYGYDKYGRENKHPHKKKESFLSDLFDF</sequence>
<keyword evidence="3" id="KW-1185">Reference proteome</keyword>
<organism evidence="2 3">
    <name type="scientific">Pontibacter fetidus</name>
    <dbReference type="NCBI Taxonomy" id="2700082"/>
    <lineage>
        <taxon>Bacteria</taxon>
        <taxon>Pseudomonadati</taxon>
        <taxon>Bacteroidota</taxon>
        <taxon>Cytophagia</taxon>
        <taxon>Cytophagales</taxon>
        <taxon>Hymenobacteraceae</taxon>
        <taxon>Pontibacter</taxon>
    </lineage>
</organism>
<feature type="domain" description="Transcription factor zinc-finger" evidence="1">
    <location>
        <begin position="2"/>
        <end position="42"/>
    </location>
</feature>
<comment type="caution">
    <text evidence="2">The sequence shown here is derived from an EMBL/GenBank/DDBJ whole genome shotgun (WGS) entry which is preliminary data.</text>
</comment>
<proteinExistence type="predicted"/>
<dbReference type="InterPro" id="IPR027392">
    <property type="entry name" value="TF_Znf"/>
</dbReference>
<dbReference type="AlphaFoldDB" id="A0A6B2GU20"/>
<dbReference type="Pfam" id="PF13453">
    <property type="entry name" value="Zn_ribbon_TFIIB"/>
    <property type="match status" value="1"/>
</dbReference>
<name>A0A6B2GU20_9BACT</name>
<accession>A0A6B2GU20</accession>
<reference evidence="2 3" key="1">
    <citation type="submission" date="2020-01" db="EMBL/GenBank/DDBJ databases">
        <authorList>
            <person name="Kim M.K."/>
        </authorList>
    </citation>
    <scope>NUCLEOTIDE SEQUENCE [LARGE SCALE GENOMIC DNA]</scope>
    <source>
        <strain evidence="2 3">BT213</strain>
    </source>
</reference>
<dbReference type="EMBL" id="JAAEAA010000001">
    <property type="protein sequence ID" value="NDK54409.1"/>
    <property type="molecule type" value="Genomic_DNA"/>
</dbReference>
<protein>
    <recommendedName>
        <fullName evidence="1">Transcription factor zinc-finger domain-containing protein</fullName>
    </recommendedName>
</protein>
<evidence type="ECO:0000313" key="3">
    <source>
        <dbReference type="Proteomes" id="UP000478546"/>
    </source>
</evidence>
<dbReference type="Proteomes" id="UP000478546">
    <property type="component" value="Unassembled WGS sequence"/>
</dbReference>